<evidence type="ECO:0000256" key="7">
    <source>
        <dbReference type="ARBA" id="ARBA00023180"/>
    </source>
</evidence>
<keyword evidence="6" id="KW-1015">Disulfide bond</keyword>
<keyword evidence="5 8" id="KW-0472">Membrane</keyword>
<protein>
    <submittedName>
        <fullName evidence="11">Signal-regulatory protein beta-2-like</fullName>
    </submittedName>
</protein>
<keyword evidence="8" id="KW-1133">Transmembrane helix</keyword>
<dbReference type="InterPro" id="IPR003599">
    <property type="entry name" value="Ig_sub"/>
</dbReference>
<dbReference type="GeneTree" id="ENSGT01030000234530"/>
<keyword evidence="2" id="KW-1003">Cell membrane</keyword>
<dbReference type="InterPro" id="IPR013106">
    <property type="entry name" value="Ig_V-set"/>
</dbReference>
<dbReference type="InterPro" id="IPR052051">
    <property type="entry name" value="TCR_complex_component"/>
</dbReference>
<dbReference type="PANTHER" id="PTHR19433">
    <property type="entry name" value="T-CELL RECEPTOR ALPHA CHAIN V REGION-RELATED"/>
    <property type="match status" value="1"/>
</dbReference>
<dbReference type="RefSeq" id="XP_020501271.1">
    <property type="nucleotide sequence ID" value="XM_020645615.3"/>
</dbReference>
<dbReference type="SUPFAM" id="SSF48726">
    <property type="entry name" value="Immunoglobulin"/>
    <property type="match status" value="2"/>
</dbReference>
<feature type="chain" id="PRO_5018636442" evidence="9">
    <location>
        <begin position="19"/>
        <end position="285"/>
    </location>
</feature>
<keyword evidence="8" id="KW-0812">Transmembrane</keyword>
<reference evidence="11" key="2">
    <citation type="submission" date="2025-09" db="UniProtKB">
        <authorList>
            <consortium name="Ensembl"/>
        </authorList>
    </citation>
    <scope>IDENTIFICATION</scope>
</reference>
<dbReference type="InterPro" id="IPR036179">
    <property type="entry name" value="Ig-like_dom_sf"/>
</dbReference>
<feature type="domain" description="Ig-like" evidence="10">
    <location>
        <begin position="137"/>
        <end position="224"/>
    </location>
</feature>
<keyword evidence="7" id="KW-0325">Glycoprotein</keyword>
<dbReference type="Proteomes" id="UP000261660">
    <property type="component" value="Unplaced"/>
</dbReference>
<dbReference type="InterPro" id="IPR007110">
    <property type="entry name" value="Ig-like_dom"/>
</dbReference>
<evidence type="ECO:0000256" key="1">
    <source>
        <dbReference type="ARBA" id="ARBA00004236"/>
    </source>
</evidence>
<keyword evidence="12" id="KW-1185">Reference proteome</keyword>
<feature type="domain" description="Ig-like" evidence="10">
    <location>
        <begin position="20"/>
        <end position="119"/>
    </location>
</feature>
<accession>A0A3Q3E0K4</accession>
<evidence type="ECO:0000256" key="6">
    <source>
        <dbReference type="ARBA" id="ARBA00023157"/>
    </source>
</evidence>
<sequence>MHLYMILCGVFHLSAVDCLPAIQQDTGVVSATVGENVTLKCFYDSQVSVHFSWYRQTPGRGPELMSTIYKYDKPSKVFPWMEKNPRFSLKRTESANHLHITDVQLSDSASYFCGSSHSNIVEFGDGVFLSVKGASIKEIDQGPVSETIQPGGSVTLNCTVHTGTCDGELSVYWFRKGSHNGVLHRQSNRCKQVSAQGSPPQSCVYHLQKVNVSSSDAGTYYCAVASCGEILFGDGSKLLVKDDAEEQMAQMRILVYLSITRIGILLFFATICLLVYLKKSRKSPK</sequence>
<dbReference type="Ensembl" id="ENSLBET00000000774.1">
    <property type="protein sequence ID" value="ENSLBEP00000000715.1"/>
    <property type="gene ID" value="ENSLBEG00000000601.1"/>
</dbReference>
<evidence type="ECO:0000256" key="9">
    <source>
        <dbReference type="SAM" id="SignalP"/>
    </source>
</evidence>
<evidence type="ECO:0000256" key="2">
    <source>
        <dbReference type="ARBA" id="ARBA00022475"/>
    </source>
</evidence>
<evidence type="ECO:0000256" key="4">
    <source>
        <dbReference type="ARBA" id="ARBA00022859"/>
    </source>
</evidence>
<dbReference type="Pfam" id="PF07686">
    <property type="entry name" value="V-set"/>
    <property type="match status" value="2"/>
</dbReference>
<feature type="signal peptide" evidence="9">
    <location>
        <begin position="1"/>
        <end position="18"/>
    </location>
</feature>
<dbReference type="OrthoDB" id="6370831at2759"/>
<dbReference type="GeneID" id="109992844"/>
<keyword evidence="3 9" id="KW-0732">Signal</keyword>
<dbReference type="GO" id="GO:0002376">
    <property type="term" value="P:immune system process"/>
    <property type="evidence" value="ECO:0007669"/>
    <property type="project" value="UniProtKB-KW"/>
</dbReference>
<dbReference type="STRING" id="56723.ENSLBEP00000000715"/>
<evidence type="ECO:0000256" key="5">
    <source>
        <dbReference type="ARBA" id="ARBA00023136"/>
    </source>
</evidence>
<keyword evidence="4" id="KW-0391">Immunity</keyword>
<evidence type="ECO:0000313" key="11">
    <source>
        <dbReference type="Ensembl" id="ENSLBEP00000000715.1"/>
    </source>
</evidence>
<proteinExistence type="predicted"/>
<dbReference type="GO" id="GO:0009617">
    <property type="term" value="P:response to bacterium"/>
    <property type="evidence" value="ECO:0007669"/>
    <property type="project" value="TreeGrafter"/>
</dbReference>
<evidence type="ECO:0000256" key="8">
    <source>
        <dbReference type="SAM" id="Phobius"/>
    </source>
</evidence>
<name>A0A3Q3E0K4_9LABR</name>
<reference evidence="11" key="1">
    <citation type="submission" date="2025-08" db="UniProtKB">
        <authorList>
            <consortium name="Ensembl"/>
        </authorList>
    </citation>
    <scope>IDENTIFICATION</scope>
</reference>
<dbReference type="CDD" id="cd00099">
    <property type="entry name" value="IgV"/>
    <property type="match status" value="1"/>
</dbReference>
<dbReference type="AlphaFoldDB" id="A0A3Q3E0K4"/>
<dbReference type="PROSITE" id="PS50835">
    <property type="entry name" value="IG_LIKE"/>
    <property type="match status" value="2"/>
</dbReference>
<dbReference type="SMART" id="SM00406">
    <property type="entry name" value="IGv"/>
    <property type="match status" value="2"/>
</dbReference>
<dbReference type="InParanoid" id="A0A3Q3E0K4"/>
<dbReference type="InterPro" id="IPR013783">
    <property type="entry name" value="Ig-like_fold"/>
</dbReference>
<evidence type="ECO:0000313" key="12">
    <source>
        <dbReference type="Proteomes" id="UP000261660"/>
    </source>
</evidence>
<feature type="transmembrane region" description="Helical" evidence="8">
    <location>
        <begin position="253"/>
        <end position="277"/>
    </location>
</feature>
<dbReference type="Gene3D" id="2.60.40.10">
    <property type="entry name" value="Immunoglobulins"/>
    <property type="match status" value="2"/>
</dbReference>
<evidence type="ECO:0000256" key="3">
    <source>
        <dbReference type="ARBA" id="ARBA00022729"/>
    </source>
</evidence>
<organism evidence="11 12">
    <name type="scientific">Labrus bergylta</name>
    <name type="common">ballan wrasse</name>
    <dbReference type="NCBI Taxonomy" id="56723"/>
    <lineage>
        <taxon>Eukaryota</taxon>
        <taxon>Metazoa</taxon>
        <taxon>Chordata</taxon>
        <taxon>Craniata</taxon>
        <taxon>Vertebrata</taxon>
        <taxon>Euteleostomi</taxon>
        <taxon>Actinopterygii</taxon>
        <taxon>Neopterygii</taxon>
        <taxon>Teleostei</taxon>
        <taxon>Neoteleostei</taxon>
        <taxon>Acanthomorphata</taxon>
        <taxon>Eupercaria</taxon>
        <taxon>Labriformes</taxon>
        <taxon>Labridae</taxon>
        <taxon>Labrus</taxon>
    </lineage>
</organism>
<comment type="subcellular location">
    <subcellularLocation>
        <location evidence="1">Cell membrane</location>
    </subcellularLocation>
</comment>
<dbReference type="SMART" id="SM00409">
    <property type="entry name" value="IG"/>
    <property type="match status" value="2"/>
</dbReference>
<dbReference type="GO" id="GO:0005886">
    <property type="term" value="C:plasma membrane"/>
    <property type="evidence" value="ECO:0007669"/>
    <property type="project" value="UniProtKB-SubCell"/>
</dbReference>
<evidence type="ECO:0000259" key="10">
    <source>
        <dbReference type="PROSITE" id="PS50835"/>
    </source>
</evidence>
<dbReference type="PANTHER" id="PTHR19433:SF127">
    <property type="entry name" value="NITR9"/>
    <property type="match status" value="1"/>
</dbReference>
<dbReference type="FunCoup" id="A0A3Q3E0K4">
    <property type="interactions" value="100"/>
</dbReference>